<evidence type="ECO:0000259" key="6">
    <source>
        <dbReference type="Pfam" id="PF08281"/>
    </source>
</evidence>
<dbReference type="PANTHER" id="PTHR43133">
    <property type="entry name" value="RNA POLYMERASE ECF-TYPE SIGMA FACTO"/>
    <property type="match status" value="1"/>
</dbReference>
<dbReference type="CDD" id="cd06171">
    <property type="entry name" value="Sigma70_r4"/>
    <property type="match status" value="1"/>
</dbReference>
<feature type="domain" description="RNA polymerase sigma factor 70 region 4 type 2" evidence="6">
    <location>
        <begin position="122"/>
        <end position="168"/>
    </location>
</feature>
<dbReference type="Pfam" id="PF08281">
    <property type="entry name" value="Sigma70_r4_2"/>
    <property type="match status" value="1"/>
</dbReference>
<dbReference type="STRING" id="1121421.SAMN02745123_03321"/>
<dbReference type="InterPro" id="IPR013324">
    <property type="entry name" value="RNA_pol_sigma_r3/r4-like"/>
</dbReference>
<evidence type="ECO:0000259" key="5">
    <source>
        <dbReference type="Pfam" id="PF04542"/>
    </source>
</evidence>
<evidence type="ECO:0000256" key="3">
    <source>
        <dbReference type="ARBA" id="ARBA00023082"/>
    </source>
</evidence>
<dbReference type="PANTHER" id="PTHR43133:SF51">
    <property type="entry name" value="RNA POLYMERASE SIGMA FACTOR"/>
    <property type="match status" value="1"/>
</dbReference>
<dbReference type="InterPro" id="IPR013325">
    <property type="entry name" value="RNA_pol_sigma_r2"/>
</dbReference>
<evidence type="ECO:0000256" key="4">
    <source>
        <dbReference type="ARBA" id="ARBA00023163"/>
    </source>
</evidence>
<dbReference type="InterPro" id="IPR039425">
    <property type="entry name" value="RNA_pol_sigma-70-like"/>
</dbReference>
<evidence type="ECO:0000313" key="7">
    <source>
        <dbReference type="EMBL" id="SHK84287.1"/>
    </source>
</evidence>
<dbReference type="Proteomes" id="UP000183997">
    <property type="component" value="Unassembled WGS sequence"/>
</dbReference>
<keyword evidence="3" id="KW-0731">Sigma factor</keyword>
<dbReference type="InterPro" id="IPR036388">
    <property type="entry name" value="WH-like_DNA-bd_sf"/>
</dbReference>
<dbReference type="EMBL" id="FRAR01000026">
    <property type="protein sequence ID" value="SHK84287.1"/>
    <property type="molecule type" value="Genomic_DNA"/>
</dbReference>
<dbReference type="OrthoDB" id="9795666at2"/>
<sequence>MSIFKKLFTKKRPIVNKDFSKLIFELHYKSAYYAAYFYCGDATIAEEAAQEAIFKAIQNIDQLRDPDKIEAWIKKITINNVNSILNKHKKVISIDLLEHIVDPIENSPEYVVASQDTITTVKNAIGSLDPDMKQVIQLYYYEELKVKDISILLQKPEGTVKTLLHRARGLIKKYLIKKGYLLNNLEGDLKVEKR</sequence>
<dbReference type="SUPFAM" id="SSF88659">
    <property type="entry name" value="Sigma3 and sigma4 domains of RNA polymerase sigma factors"/>
    <property type="match status" value="1"/>
</dbReference>
<dbReference type="Pfam" id="PF04542">
    <property type="entry name" value="Sigma70_r2"/>
    <property type="match status" value="1"/>
</dbReference>
<dbReference type="GO" id="GO:0016987">
    <property type="term" value="F:sigma factor activity"/>
    <property type="evidence" value="ECO:0007669"/>
    <property type="project" value="UniProtKB-KW"/>
</dbReference>
<name>A0A1M6VRV8_9FIRM</name>
<proteinExistence type="inferred from homology"/>
<organism evidence="7 8">
    <name type="scientific">Desulforamulus aeronauticus DSM 10349</name>
    <dbReference type="NCBI Taxonomy" id="1121421"/>
    <lineage>
        <taxon>Bacteria</taxon>
        <taxon>Bacillati</taxon>
        <taxon>Bacillota</taxon>
        <taxon>Clostridia</taxon>
        <taxon>Eubacteriales</taxon>
        <taxon>Peptococcaceae</taxon>
        <taxon>Desulforamulus</taxon>
    </lineage>
</organism>
<gene>
    <name evidence="7" type="ORF">SAMN02745123_03321</name>
</gene>
<reference evidence="8" key="1">
    <citation type="submission" date="2016-11" db="EMBL/GenBank/DDBJ databases">
        <authorList>
            <person name="Varghese N."/>
            <person name="Submissions S."/>
        </authorList>
    </citation>
    <scope>NUCLEOTIDE SEQUENCE [LARGE SCALE GENOMIC DNA]</scope>
    <source>
        <strain evidence="8">DSM 10349</strain>
    </source>
</reference>
<keyword evidence="2" id="KW-0805">Transcription regulation</keyword>
<dbReference type="GO" id="GO:0003677">
    <property type="term" value="F:DNA binding"/>
    <property type="evidence" value="ECO:0007669"/>
    <property type="project" value="InterPro"/>
</dbReference>
<dbReference type="AlphaFoldDB" id="A0A1M6VRV8"/>
<protein>
    <submittedName>
        <fullName evidence="7">RNA polymerase sigma-70 factor, ECF subfamily</fullName>
    </submittedName>
</protein>
<dbReference type="InterPro" id="IPR013249">
    <property type="entry name" value="RNA_pol_sigma70_r4_t2"/>
</dbReference>
<comment type="similarity">
    <text evidence="1">Belongs to the sigma-70 factor family. ECF subfamily.</text>
</comment>
<evidence type="ECO:0000256" key="1">
    <source>
        <dbReference type="ARBA" id="ARBA00010641"/>
    </source>
</evidence>
<dbReference type="SUPFAM" id="SSF88946">
    <property type="entry name" value="Sigma2 domain of RNA polymerase sigma factors"/>
    <property type="match status" value="1"/>
</dbReference>
<dbReference type="InterPro" id="IPR007627">
    <property type="entry name" value="RNA_pol_sigma70_r2"/>
</dbReference>
<accession>A0A1M6VRV8</accession>
<evidence type="ECO:0000313" key="8">
    <source>
        <dbReference type="Proteomes" id="UP000183997"/>
    </source>
</evidence>
<dbReference type="InterPro" id="IPR014284">
    <property type="entry name" value="RNA_pol_sigma-70_dom"/>
</dbReference>
<keyword evidence="4" id="KW-0804">Transcription</keyword>
<dbReference type="NCBIfam" id="TIGR02937">
    <property type="entry name" value="sigma70-ECF"/>
    <property type="match status" value="1"/>
</dbReference>
<dbReference type="GO" id="GO:0006352">
    <property type="term" value="P:DNA-templated transcription initiation"/>
    <property type="evidence" value="ECO:0007669"/>
    <property type="project" value="InterPro"/>
</dbReference>
<dbReference type="RefSeq" id="WP_072916603.1">
    <property type="nucleotide sequence ID" value="NZ_FRAR01000026.1"/>
</dbReference>
<dbReference type="Gene3D" id="1.10.1740.10">
    <property type="match status" value="1"/>
</dbReference>
<keyword evidence="8" id="KW-1185">Reference proteome</keyword>
<feature type="domain" description="RNA polymerase sigma-70 region 2" evidence="5">
    <location>
        <begin position="24"/>
        <end position="89"/>
    </location>
</feature>
<dbReference type="Gene3D" id="1.10.10.10">
    <property type="entry name" value="Winged helix-like DNA-binding domain superfamily/Winged helix DNA-binding domain"/>
    <property type="match status" value="1"/>
</dbReference>
<evidence type="ECO:0000256" key="2">
    <source>
        <dbReference type="ARBA" id="ARBA00023015"/>
    </source>
</evidence>